<dbReference type="InterPro" id="IPR027383">
    <property type="entry name" value="Znf_put"/>
</dbReference>
<protein>
    <recommendedName>
        <fullName evidence="2">Putative zinc-finger domain-containing protein</fullName>
    </recommendedName>
</protein>
<reference evidence="3 4" key="1">
    <citation type="submission" date="2019-02" db="EMBL/GenBank/DDBJ databases">
        <title>Deep-cultivation of Planctomycetes and their phenomic and genomic characterization uncovers novel biology.</title>
        <authorList>
            <person name="Wiegand S."/>
            <person name="Jogler M."/>
            <person name="Boedeker C."/>
            <person name="Pinto D."/>
            <person name="Vollmers J."/>
            <person name="Rivas-Marin E."/>
            <person name="Kohn T."/>
            <person name="Peeters S.H."/>
            <person name="Heuer A."/>
            <person name="Rast P."/>
            <person name="Oberbeckmann S."/>
            <person name="Bunk B."/>
            <person name="Jeske O."/>
            <person name="Meyerdierks A."/>
            <person name="Storesund J.E."/>
            <person name="Kallscheuer N."/>
            <person name="Luecker S."/>
            <person name="Lage O.M."/>
            <person name="Pohl T."/>
            <person name="Merkel B.J."/>
            <person name="Hornburger P."/>
            <person name="Mueller R.-W."/>
            <person name="Bruemmer F."/>
            <person name="Labrenz M."/>
            <person name="Spormann A.M."/>
            <person name="Op den Camp H."/>
            <person name="Overmann J."/>
            <person name="Amann R."/>
            <person name="Jetten M.S.M."/>
            <person name="Mascher T."/>
            <person name="Medema M.H."/>
            <person name="Devos D.P."/>
            <person name="Kaster A.-K."/>
            <person name="Ovreas L."/>
            <person name="Rohde M."/>
            <person name="Galperin M.Y."/>
            <person name="Jogler C."/>
        </authorList>
    </citation>
    <scope>NUCLEOTIDE SEQUENCE [LARGE SCALE GENOMIC DNA]</scope>
    <source>
        <strain evidence="3 4">Q31a</strain>
    </source>
</reference>
<dbReference type="Gene3D" id="1.10.10.1320">
    <property type="entry name" value="Anti-sigma factor, zinc-finger domain"/>
    <property type="match status" value="1"/>
</dbReference>
<dbReference type="KEGG" id="ahel:Q31a_49070"/>
<keyword evidence="4" id="KW-1185">Reference proteome</keyword>
<organism evidence="3 4">
    <name type="scientific">Aureliella helgolandensis</name>
    <dbReference type="NCBI Taxonomy" id="2527968"/>
    <lineage>
        <taxon>Bacteria</taxon>
        <taxon>Pseudomonadati</taxon>
        <taxon>Planctomycetota</taxon>
        <taxon>Planctomycetia</taxon>
        <taxon>Pirellulales</taxon>
        <taxon>Pirellulaceae</taxon>
        <taxon>Aureliella</taxon>
    </lineage>
</organism>
<keyword evidence="1" id="KW-0812">Transmembrane</keyword>
<name>A0A518GD68_9BACT</name>
<feature type="transmembrane region" description="Helical" evidence="1">
    <location>
        <begin position="94"/>
        <end position="115"/>
    </location>
</feature>
<dbReference type="AlphaFoldDB" id="A0A518GD68"/>
<keyword evidence="1" id="KW-0472">Membrane</keyword>
<dbReference type="EMBL" id="CP036298">
    <property type="protein sequence ID" value="QDV26533.1"/>
    <property type="molecule type" value="Genomic_DNA"/>
</dbReference>
<proteinExistence type="predicted"/>
<sequence>MKCCDVLDQLSAYYDGELPVEVRDAIAQHLTMCEQCTEEHTGFATLSRAVKATSRPTVPPLIWAQIEAQISNVPTIDSAVSPPKQPAPRRTWGALRPLILAASILLLLGCGYWLWQPFGSSHAEHQHSVEFAATMDHYLRTLNDAPEKAEKFLLKKYQGEMVDPEGAIRLVGYRPAVAQGLPEDYTLASTSVLKMPCCTCVKTVCKRQDGSTLVLFEHNDEKTAWFGRRPMKMERCGDTDCCLVDLDSNIAATWKRGSRSVTIVGVRDKFEVSKLVTWLGDESDSG</sequence>
<dbReference type="OrthoDB" id="263761at2"/>
<accession>A0A518GD68</accession>
<evidence type="ECO:0000256" key="1">
    <source>
        <dbReference type="SAM" id="Phobius"/>
    </source>
</evidence>
<dbReference type="RefSeq" id="WP_145082735.1">
    <property type="nucleotide sequence ID" value="NZ_CP036298.1"/>
</dbReference>
<keyword evidence="1" id="KW-1133">Transmembrane helix</keyword>
<dbReference type="Proteomes" id="UP000318017">
    <property type="component" value="Chromosome"/>
</dbReference>
<evidence type="ECO:0000313" key="3">
    <source>
        <dbReference type="EMBL" id="QDV26533.1"/>
    </source>
</evidence>
<feature type="domain" description="Putative zinc-finger" evidence="2">
    <location>
        <begin position="5"/>
        <end position="36"/>
    </location>
</feature>
<gene>
    <name evidence="3" type="ORF">Q31a_49070</name>
</gene>
<evidence type="ECO:0000313" key="4">
    <source>
        <dbReference type="Proteomes" id="UP000318017"/>
    </source>
</evidence>
<dbReference type="Pfam" id="PF13490">
    <property type="entry name" value="zf-HC2"/>
    <property type="match status" value="1"/>
</dbReference>
<dbReference type="InterPro" id="IPR041916">
    <property type="entry name" value="Anti_sigma_zinc_sf"/>
</dbReference>
<evidence type="ECO:0000259" key="2">
    <source>
        <dbReference type="Pfam" id="PF13490"/>
    </source>
</evidence>